<keyword evidence="3" id="KW-1133">Transmembrane helix</keyword>
<keyword evidence="7" id="KW-1185">Reference proteome</keyword>
<feature type="domain" description="Translocation and assembly module TamB C-terminal" evidence="5">
    <location>
        <begin position="1180"/>
        <end position="1637"/>
    </location>
</feature>
<organism evidence="6 7">
    <name type="scientific">Flavivirga aquatica</name>
    <dbReference type="NCBI Taxonomy" id="1849968"/>
    <lineage>
        <taxon>Bacteria</taxon>
        <taxon>Pseudomonadati</taxon>
        <taxon>Bacteroidota</taxon>
        <taxon>Flavobacteriia</taxon>
        <taxon>Flavobacteriales</taxon>
        <taxon>Flavobacteriaceae</taxon>
        <taxon>Flavivirga</taxon>
    </lineage>
</organism>
<protein>
    <recommendedName>
        <fullName evidence="5">Translocation and assembly module TamB C-terminal domain-containing protein</fullName>
    </recommendedName>
</protein>
<evidence type="ECO:0000256" key="4">
    <source>
        <dbReference type="ARBA" id="ARBA00023136"/>
    </source>
</evidence>
<accession>A0A1E5SK13</accession>
<evidence type="ECO:0000256" key="3">
    <source>
        <dbReference type="ARBA" id="ARBA00022989"/>
    </source>
</evidence>
<dbReference type="EMBL" id="MDJD01000054">
    <property type="protein sequence ID" value="OEJ99396.1"/>
    <property type="molecule type" value="Genomic_DNA"/>
</dbReference>
<comment type="subcellular location">
    <subcellularLocation>
        <location evidence="1">Membrane</location>
        <topology evidence="1">Single-pass membrane protein</topology>
    </subcellularLocation>
</comment>
<evidence type="ECO:0000256" key="1">
    <source>
        <dbReference type="ARBA" id="ARBA00004167"/>
    </source>
</evidence>
<evidence type="ECO:0000313" key="6">
    <source>
        <dbReference type="EMBL" id="OEJ99396.1"/>
    </source>
</evidence>
<dbReference type="GO" id="GO:0009306">
    <property type="term" value="P:protein secretion"/>
    <property type="evidence" value="ECO:0007669"/>
    <property type="project" value="InterPro"/>
</dbReference>
<dbReference type="STRING" id="1849968.A8C32_04975"/>
<comment type="caution">
    <text evidence="6">The sequence shown here is derived from an EMBL/GenBank/DDBJ whole genome shotgun (WGS) entry which is preliminary data.</text>
</comment>
<evidence type="ECO:0000313" key="7">
    <source>
        <dbReference type="Proteomes" id="UP000095713"/>
    </source>
</evidence>
<dbReference type="Proteomes" id="UP000095713">
    <property type="component" value="Unassembled WGS sequence"/>
</dbReference>
<proteinExistence type="predicted"/>
<dbReference type="OrthoDB" id="9811276at2"/>
<keyword evidence="2" id="KW-0812">Transmembrane</keyword>
<gene>
    <name evidence="6" type="ORF">A8C32_04975</name>
</gene>
<dbReference type="InterPro" id="IPR007452">
    <property type="entry name" value="TamB_C"/>
</dbReference>
<evidence type="ECO:0000259" key="5">
    <source>
        <dbReference type="Pfam" id="PF04357"/>
    </source>
</evidence>
<reference evidence="6 7" key="1">
    <citation type="submission" date="2016-05" db="EMBL/GenBank/DDBJ databases">
        <title>Draft Genome Sequence of Algibacter sp. Strain SK-16 Isolated from the Surface Water of Aburatsubo Inlet.</title>
        <authorList>
            <person name="Wong S.-K."/>
            <person name="Yoshizawa S."/>
            <person name="Nakajima Y."/>
            <person name="Ogura Y."/>
            <person name="Tetsuya H."/>
            <person name="Hamasaki K."/>
        </authorList>
    </citation>
    <scope>NUCLEOTIDE SEQUENCE [LARGE SCALE GENOMIC DNA]</scope>
    <source>
        <strain evidence="6 7">SK-16</strain>
    </source>
</reference>
<dbReference type="GO" id="GO:0005886">
    <property type="term" value="C:plasma membrane"/>
    <property type="evidence" value="ECO:0007669"/>
    <property type="project" value="InterPro"/>
</dbReference>
<evidence type="ECO:0000256" key="2">
    <source>
        <dbReference type="ARBA" id="ARBA00022692"/>
    </source>
</evidence>
<sequence length="1665" mass="185787">MPQKSKKNKMIKFWKVVKRIIFGLFLLFIALILFIRSPWGQDIIVNKATAYISGKTKTKVAIEKLYITFSGNIFLKGFYLEDKKRDTLLYSKNLEASIELLPLVRGTEININFLELSGLHASVSRKTTKENYNFSFLFDAFTPKDTLSIETETSATTFHIGKINFNDIKIAYNDEVYGINSRLELGDFSLKVNTLDFEKMRFDLKDLKISNTKINYDQALSFPKDTTDSKNVLPIVSIENFRMEHINVDYQSQPDNFKLKTNVGNFSLALPIADLKHQKVEINTIGLTNSKVDVSYNASKKDVGVETTSQTTFDWPEWEIEVRNIDFKNNAIIATAKNSASTKGVFNPEDININNLHFKASEITYKETKGIGKIATLSFKEHSGFELKKIVFNALVNDHTTQLSNLGIATNTNDASGSIILNYNTLNNLINAPEEIKVTTSLKNLRINPKDAFFFAPQLKTNQYIGIISQKDLTGDIHLVGTLNDLKLSKSNLKWGQNTTLLVNGNFKNITQTENFNLNISQLNFKSQRTDLLKFIQEDALGITLPKTIKLTGNLFGTLNNLKGKAQLVTSEGTINVNGNYRNTSNIAFNGKINVLNLELGKLLNNEMIGTLAFTSDIKGSGSSLNTLNSTFSTNFKTLEFNNYNFSNLSLKGDLINGKSSVLLLFKDENLDLAMNTQILMDTIAPQFNTLIDVKGANLKSLGITTGDIRTKFKINADFKGNANDFTAQSIITDAIAVKDNKTIPLTDVTIEATVNSSDTNISVKSNVIEGTLVANTDPTTLINALKARLETAVSPNRTKTYSTSAKMSLDAKIKQAPIIKDVFLSDLESFKTIDLAIDFNEDKQSLIAKLKAPHIVYKGSEIDSLNFNLNSDKEALDFNLNLEKLTADIIAIKKVTIAGGTKDEKLVIDLQAFDALDKLMQIQSEIKKTNDTLIYHIIPSNLVLNKEAWDIPSTNKIAMAPNSIDFSDFILTQGHRKIEISNTMPGRTNEHIGFSFKNFNLNTITSIFNSENPVAEGILNGDVVLENPFEDMGVIANASITDFLVMQVPLGKLNLNAKSKNESSYTLDFDINGERIALEMTGDYMPSNIESQLDFDIKLSKLGLKLIEGFTKDQISNTKGNMFANIKLTGTVEEPRLYGNIGFNDATLKVNTLNTVFLLPKESIKLENNGIYFKQFTLLDENKNSLVLDGKINTKKYTNPVFELSLKAKNIQVLKSVKQDNSLFYGDVNLDTDITIAGDLRLPKIDGSLKINKTSNFTYVIPESELDIVEKEGVVVFVNKKNPDDILTKQTEEASVISKLKGFDIDTRLVIDKDAVFNIVVDEQASDNLKVSGTGDFQLGIEPNGSTLFAGKYEVKYGHYEVSLYNLVKRKFTIAPGSSIVWQGDFLDADMNIKAIYEVKTAASGLMATKTTRESKTTVGKYRQKIPFLVYLNLKGEILKPEISFNLDIPKDNRGEFGGEVYSQVQQLNTQEEDLNKQVFSLLVFNQFFPSVTSDGSSGGSLSIARDNVNNVLSNQLNNFSSKILGDTGLELDFGLDSYTDYKGDASENKTQIDINARKKLFNDKLIVEVGSGLDIQENSQNLGETTPLIGTVSIQYLLSEDDKWRIKGYRKNEFESVIDGQVIITGIALIFNQEFNKFKELFERKLKEEVTKDDTQIEIKDKQ</sequence>
<dbReference type="Pfam" id="PF04357">
    <property type="entry name" value="TamB"/>
    <property type="match status" value="1"/>
</dbReference>
<name>A0A1E5SK13_9FLAO</name>
<keyword evidence="4" id="KW-0472">Membrane</keyword>